<name>A0ABM8VSI5_9BACL</name>
<keyword evidence="3" id="KW-1185">Reference proteome</keyword>
<accession>A0ABM8VSI5</accession>
<reference evidence="2 3" key="1">
    <citation type="submission" date="2021-06" db="EMBL/GenBank/DDBJ databases">
        <authorList>
            <person name="Criscuolo A."/>
        </authorList>
    </citation>
    <scope>NUCLEOTIDE SEQUENCE [LARGE SCALE GENOMIC DNA]</scope>
    <source>
        <strain evidence="3">CIP 111802</strain>
    </source>
</reference>
<evidence type="ECO:0000259" key="1">
    <source>
        <dbReference type="PROSITE" id="PS50853"/>
    </source>
</evidence>
<dbReference type="Proteomes" id="UP000730618">
    <property type="component" value="Unassembled WGS sequence"/>
</dbReference>
<dbReference type="InterPro" id="IPR003961">
    <property type="entry name" value="FN3_dom"/>
</dbReference>
<gene>
    <name evidence="2" type="ORF">PAECIP111802_06407</name>
</gene>
<proteinExistence type="predicted"/>
<sequence length="485" mass="53479">MISGVRKQAWGYLNTRELTRSAQGDGAVCSDLNIVRLAPGDGKLRLDWKYEGSFDAGKLAYEIRVTSGADEAELAVVQVPGSENSTEISGLDNAKEYRVSVRAVAEGTAEPVAGSPVRLVRTGDVPGTVVNYIHPDDYTYGFSGRSPASPSIVKLPGGEWVVSHDVFWGKAGQNLTKLFRSADEGRTWSFLCDLYPCFWGKLFLHRGALYMLGTSTEYGALLIGRSDDGGATWSAPSEIIPAGSREARGPHKAPMPVVEHRGRLWTAVEFGSWQTGGHDTGVVSVPADGDLLDPAQWTVTPFLPYSSEWPGTIEGGKPSLLEGNVVVAPDGKLVNVLRYNTKGGSPEYGRAIMLNVNDERPEAPLTFRKVVDFHGNMSKFTIHYDAVSGKYWSLVNRVTLPNVSQRNILTLVWSEDLEHWHIQKDVLNYQDNGWPEDDTKVGFQYVDWQFDGDNIVYASRTAINGAFNYHNANYITFHTIDHFRS</sequence>
<dbReference type="CDD" id="cd15482">
    <property type="entry name" value="Sialidase_non-viral"/>
    <property type="match status" value="2"/>
</dbReference>
<organism evidence="2 3">
    <name type="scientific">Paenibacillus allorhizosphaerae</name>
    <dbReference type="NCBI Taxonomy" id="2849866"/>
    <lineage>
        <taxon>Bacteria</taxon>
        <taxon>Bacillati</taxon>
        <taxon>Bacillota</taxon>
        <taxon>Bacilli</taxon>
        <taxon>Bacillales</taxon>
        <taxon>Paenibacillaceae</taxon>
        <taxon>Paenibacillus</taxon>
    </lineage>
</organism>
<protein>
    <recommendedName>
        <fullName evidence="1">Fibronectin type-III domain-containing protein</fullName>
    </recommendedName>
</protein>
<dbReference type="EMBL" id="CAJVCE010000030">
    <property type="protein sequence ID" value="CAG7656455.1"/>
    <property type="molecule type" value="Genomic_DNA"/>
</dbReference>
<evidence type="ECO:0000313" key="2">
    <source>
        <dbReference type="EMBL" id="CAG7656455.1"/>
    </source>
</evidence>
<dbReference type="RefSeq" id="WP_218102622.1">
    <property type="nucleotide sequence ID" value="NZ_CAJVCE010000030.1"/>
</dbReference>
<evidence type="ECO:0000313" key="3">
    <source>
        <dbReference type="Proteomes" id="UP000730618"/>
    </source>
</evidence>
<feature type="domain" description="Fibronectin type-III" evidence="1">
    <location>
        <begin position="28"/>
        <end position="128"/>
    </location>
</feature>
<dbReference type="CDD" id="cd00063">
    <property type="entry name" value="FN3"/>
    <property type="match status" value="1"/>
</dbReference>
<comment type="caution">
    <text evidence="2">The sequence shown here is derived from an EMBL/GenBank/DDBJ whole genome shotgun (WGS) entry which is preliminary data.</text>
</comment>
<dbReference type="PROSITE" id="PS50853">
    <property type="entry name" value="FN3"/>
    <property type="match status" value="1"/>
</dbReference>